<organism evidence="4 5">
    <name type="scientific">Alteromonas profundi</name>
    <dbReference type="NCBI Taxonomy" id="2696062"/>
    <lineage>
        <taxon>Bacteria</taxon>
        <taxon>Pseudomonadati</taxon>
        <taxon>Pseudomonadota</taxon>
        <taxon>Gammaproteobacteria</taxon>
        <taxon>Alteromonadales</taxon>
        <taxon>Alteromonadaceae</taxon>
        <taxon>Alteromonas/Salinimonas group</taxon>
        <taxon>Alteromonas</taxon>
    </lineage>
</organism>
<comment type="similarity">
    <text evidence="1">Belongs to the transferase hexapeptide repeat family.</text>
</comment>
<dbReference type="InterPro" id="IPR011004">
    <property type="entry name" value="Trimer_LpxA-like_sf"/>
</dbReference>
<keyword evidence="5" id="KW-1185">Reference proteome</keyword>
<dbReference type="CDD" id="cd03357">
    <property type="entry name" value="LbH_MAT_GAT"/>
    <property type="match status" value="1"/>
</dbReference>
<evidence type="ECO:0000256" key="2">
    <source>
        <dbReference type="ARBA" id="ARBA00022679"/>
    </source>
</evidence>
<evidence type="ECO:0000256" key="1">
    <source>
        <dbReference type="ARBA" id="ARBA00007274"/>
    </source>
</evidence>
<dbReference type="RefSeq" id="WP_163084574.1">
    <property type="nucleotide sequence ID" value="NZ_JAAAWN010000007.1"/>
</dbReference>
<dbReference type="Pfam" id="PF12464">
    <property type="entry name" value="Mac"/>
    <property type="match status" value="1"/>
</dbReference>
<dbReference type="InterPro" id="IPR051159">
    <property type="entry name" value="Hexapeptide_acetyltransf"/>
</dbReference>
<keyword evidence="2 4" id="KW-0808">Transferase</keyword>
<reference evidence="4 5" key="1">
    <citation type="submission" date="2020-01" db="EMBL/GenBank/DDBJ databases">
        <authorList>
            <person name="Chen J."/>
            <person name="Zhu S."/>
            <person name="Yang J."/>
        </authorList>
    </citation>
    <scope>NUCLEOTIDE SEQUENCE [LARGE SCALE GENOMIC DNA]</scope>
    <source>
        <strain evidence="4 5">345S023</strain>
    </source>
</reference>
<dbReference type="SMART" id="SM01266">
    <property type="entry name" value="Mac"/>
    <property type="match status" value="1"/>
</dbReference>
<gene>
    <name evidence="4" type="ORF">GTH32_07230</name>
</gene>
<dbReference type="EMBL" id="JAAAWN010000007">
    <property type="protein sequence ID" value="NDV90986.1"/>
    <property type="molecule type" value="Genomic_DNA"/>
</dbReference>
<dbReference type="InterPro" id="IPR001451">
    <property type="entry name" value="Hexapep"/>
</dbReference>
<comment type="caution">
    <text evidence="4">The sequence shown here is derived from an EMBL/GenBank/DDBJ whole genome shotgun (WGS) entry which is preliminary data.</text>
</comment>
<proteinExistence type="inferred from homology"/>
<dbReference type="SUPFAM" id="SSF51161">
    <property type="entry name" value="Trimeric LpxA-like enzymes"/>
    <property type="match status" value="1"/>
</dbReference>
<dbReference type="GO" id="GO:0005829">
    <property type="term" value="C:cytosol"/>
    <property type="evidence" value="ECO:0007669"/>
    <property type="project" value="TreeGrafter"/>
</dbReference>
<dbReference type="InterPro" id="IPR024688">
    <property type="entry name" value="Mac_dom"/>
</dbReference>
<name>A0A7X5LKG3_9ALTE</name>
<dbReference type="FunFam" id="2.160.10.10:FF:000008">
    <property type="entry name" value="Maltose O-acetyltransferase"/>
    <property type="match status" value="1"/>
</dbReference>
<evidence type="ECO:0000313" key="5">
    <source>
        <dbReference type="Proteomes" id="UP000470213"/>
    </source>
</evidence>
<dbReference type="Gene3D" id="2.160.10.10">
    <property type="entry name" value="Hexapeptide repeat proteins"/>
    <property type="match status" value="1"/>
</dbReference>
<evidence type="ECO:0000313" key="4">
    <source>
        <dbReference type="EMBL" id="NDV90986.1"/>
    </source>
</evidence>
<accession>A0A7X5LKG3</accession>
<evidence type="ECO:0000259" key="3">
    <source>
        <dbReference type="SMART" id="SM01266"/>
    </source>
</evidence>
<dbReference type="PANTHER" id="PTHR23416">
    <property type="entry name" value="SIALIC ACID SYNTHASE-RELATED"/>
    <property type="match status" value="1"/>
</dbReference>
<feature type="domain" description="Maltose/galactoside acetyltransferase" evidence="3">
    <location>
        <begin position="4"/>
        <end position="58"/>
    </location>
</feature>
<protein>
    <submittedName>
        <fullName evidence="4">Maltose O-acetyltransferase</fullName>
    </submittedName>
</protein>
<dbReference type="Proteomes" id="UP000470213">
    <property type="component" value="Unassembled WGS sequence"/>
</dbReference>
<dbReference type="GO" id="GO:0016413">
    <property type="term" value="F:O-acetyltransferase activity"/>
    <property type="evidence" value="ECO:0007669"/>
    <property type="project" value="UniProtKB-ARBA"/>
</dbReference>
<dbReference type="PANTHER" id="PTHR23416:SF23">
    <property type="entry name" value="ACETYLTRANSFERASE C18B11.09C-RELATED"/>
    <property type="match status" value="1"/>
</dbReference>
<sequence length="189" mass="20553">MTEQQKMLAGELYYPSDKTLTQLRKVCRQQLDILNSTCQTEHKARTRLLKSLFAKTGKRLYIESMFKCDYGENISVGENFYANFNCVILDAAKVTIGDNCMIAPQVGIYTATHPIDPVARASGIEYAKPITLGNNCWIGGMAVINPGVTLGDNVVVASGAVVTKSFGDNVVIGGNPAKIIRKVYPEEGA</sequence>
<dbReference type="Pfam" id="PF00132">
    <property type="entry name" value="Hexapep"/>
    <property type="match status" value="1"/>
</dbReference>
<dbReference type="AlphaFoldDB" id="A0A7X5LKG3"/>